<dbReference type="NCBIfam" id="TIGR01225">
    <property type="entry name" value="hutH"/>
    <property type="match status" value="1"/>
</dbReference>
<dbReference type="Gene3D" id="1.10.275.10">
    <property type="entry name" value="Fumarase/aspartase (N-terminal domain)"/>
    <property type="match status" value="1"/>
</dbReference>
<gene>
    <name evidence="10" type="primary">hutH</name>
    <name evidence="10" type="ORF">GCM10022292_19790</name>
</gene>
<dbReference type="NCBIfam" id="NF006871">
    <property type="entry name" value="PRK09367.1"/>
    <property type="match status" value="1"/>
</dbReference>
<name>A0ABP8CVP5_9FLAO</name>
<dbReference type="InterPro" id="IPR008948">
    <property type="entry name" value="L-Aspartase-like"/>
</dbReference>
<evidence type="ECO:0000256" key="6">
    <source>
        <dbReference type="NCBIfam" id="TIGR01225"/>
    </source>
</evidence>
<reference evidence="11" key="1">
    <citation type="journal article" date="2019" name="Int. J. Syst. Evol. Microbiol.">
        <title>The Global Catalogue of Microorganisms (GCM) 10K type strain sequencing project: providing services to taxonomists for standard genome sequencing and annotation.</title>
        <authorList>
            <consortium name="The Broad Institute Genomics Platform"/>
            <consortium name="The Broad Institute Genome Sequencing Center for Infectious Disease"/>
            <person name="Wu L."/>
            <person name="Ma J."/>
        </authorList>
    </citation>
    <scope>NUCLEOTIDE SEQUENCE [LARGE SCALE GENOMIC DNA]</scope>
    <source>
        <strain evidence="11">JCM 17633</strain>
    </source>
</reference>
<comment type="subcellular location">
    <subcellularLocation>
        <location evidence="9">Cytoplasm</location>
    </subcellularLocation>
</comment>
<keyword evidence="4 7" id="KW-0456">Lyase</keyword>
<proteinExistence type="inferred from homology"/>
<dbReference type="SUPFAM" id="SSF48557">
    <property type="entry name" value="L-aspartase-like"/>
    <property type="match status" value="1"/>
</dbReference>
<keyword evidence="3 8" id="KW-0369">Histidine metabolism</keyword>
<accession>A0ABP8CVP5</accession>
<dbReference type="Proteomes" id="UP001501682">
    <property type="component" value="Unassembled WGS sequence"/>
</dbReference>
<dbReference type="PANTHER" id="PTHR10362">
    <property type="entry name" value="HISTIDINE AMMONIA-LYASE"/>
    <property type="match status" value="1"/>
</dbReference>
<sequence length="509" mass="56748">MDNFHIISSDALDIVTIYNIFYKNKKLKLSEASKHKIQKCKTYLDNKLANEKKPMYGINTGFGSLYNVKISDTDLSQLQENLVMSHACGTGERVPESIVKVMLLLKIQSLSYGHSGVQLATVERLIEFFNNDIFPFVFTQGSLGASGDLAPLAHLALPLLGKGKVMHNNKEYDAATLLEEFNWEPITLEAKEGLALLNGTQFMSAYGVYLLLMSHKTSYLADIIASISLDAFDGRLDPFHDLVHAVRPHPGQRKVARRFNEFLNGSELITREKEHVQDPYSFRCIPQVHGATKDTLDFVEKVILTEINSVTDNPNIFHEEDLIISGGNFHGQPLALALDYLKIAMAEIGNISERRVFQLVSGLRGLPAFLVDNPGLNSGFMIPQYTAASIVSANKQMASPASVDSIVSSNGQEDHVSMGANAATQAYTLIKNVDRVIAIELMNASQAIEFRRPLKTSPLLESFLEQYRKVVPFIKVDEVLHDSIEASIQFLKDVDIEIEELFLNHYDLK</sequence>
<evidence type="ECO:0000256" key="8">
    <source>
        <dbReference type="RuleBase" id="RU004479"/>
    </source>
</evidence>
<dbReference type="InterPro" id="IPR022313">
    <property type="entry name" value="Phe/His_NH3-lyase_AS"/>
</dbReference>
<evidence type="ECO:0000256" key="1">
    <source>
        <dbReference type="ARBA" id="ARBA00005113"/>
    </source>
</evidence>
<protein>
    <recommendedName>
        <fullName evidence="2 6">Histidine ammonia-lyase</fullName>
        <ecNumber evidence="2 6">4.3.1.3</ecNumber>
    </recommendedName>
</protein>
<dbReference type="EC" id="4.3.1.3" evidence="2 6"/>
<evidence type="ECO:0000313" key="10">
    <source>
        <dbReference type="EMBL" id="GAA4243788.1"/>
    </source>
</evidence>
<evidence type="ECO:0000256" key="4">
    <source>
        <dbReference type="ARBA" id="ARBA00023239"/>
    </source>
</evidence>
<dbReference type="Pfam" id="PF00221">
    <property type="entry name" value="Lyase_aromatic"/>
    <property type="match status" value="1"/>
</dbReference>
<organism evidence="10 11">
    <name type="scientific">Winogradskyella damuponensis</name>
    <dbReference type="NCBI Taxonomy" id="943939"/>
    <lineage>
        <taxon>Bacteria</taxon>
        <taxon>Pseudomonadati</taxon>
        <taxon>Bacteroidota</taxon>
        <taxon>Flavobacteriia</taxon>
        <taxon>Flavobacteriales</taxon>
        <taxon>Flavobacteriaceae</taxon>
        <taxon>Winogradskyella</taxon>
    </lineage>
</organism>
<dbReference type="PROSITE" id="PS00488">
    <property type="entry name" value="PAL_HISTIDASE"/>
    <property type="match status" value="1"/>
</dbReference>
<dbReference type="EMBL" id="BAABCB010000018">
    <property type="protein sequence ID" value="GAA4243788.1"/>
    <property type="molecule type" value="Genomic_DNA"/>
</dbReference>
<dbReference type="InterPro" id="IPR005921">
    <property type="entry name" value="HutH"/>
</dbReference>
<comment type="caution">
    <text evidence="10">The sequence shown here is derived from an EMBL/GenBank/DDBJ whole genome shotgun (WGS) entry which is preliminary data.</text>
</comment>
<evidence type="ECO:0000256" key="7">
    <source>
        <dbReference type="RuleBase" id="RU003954"/>
    </source>
</evidence>
<evidence type="ECO:0000256" key="5">
    <source>
        <dbReference type="ARBA" id="ARBA00049269"/>
    </source>
</evidence>
<dbReference type="RefSeq" id="WP_334466220.1">
    <property type="nucleotide sequence ID" value="NZ_BAABCB010000018.1"/>
</dbReference>
<evidence type="ECO:0000313" key="11">
    <source>
        <dbReference type="Proteomes" id="UP001501682"/>
    </source>
</evidence>
<evidence type="ECO:0000256" key="9">
    <source>
        <dbReference type="RuleBase" id="RU004480"/>
    </source>
</evidence>
<dbReference type="InterPro" id="IPR001106">
    <property type="entry name" value="Aromatic_Lyase"/>
</dbReference>
<comment type="similarity">
    <text evidence="7">Belongs to the PAL/histidase family.</text>
</comment>
<comment type="pathway">
    <text evidence="1 8">Amino-acid degradation; L-histidine degradation into L-glutamate; N-formimidoyl-L-glutamate from L-histidine: step 1/3.</text>
</comment>
<evidence type="ECO:0000256" key="3">
    <source>
        <dbReference type="ARBA" id="ARBA00022808"/>
    </source>
</evidence>
<dbReference type="CDD" id="cd00332">
    <property type="entry name" value="PAL-HAL"/>
    <property type="match status" value="1"/>
</dbReference>
<dbReference type="Gene3D" id="1.20.200.10">
    <property type="entry name" value="Fumarase/aspartase (Central domain)"/>
    <property type="match status" value="1"/>
</dbReference>
<keyword evidence="11" id="KW-1185">Reference proteome</keyword>
<evidence type="ECO:0000256" key="2">
    <source>
        <dbReference type="ARBA" id="ARBA00012994"/>
    </source>
</evidence>
<dbReference type="InterPro" id="IPR024083">
    <property type="entry name" value="Fumarase/histidase_N"/>
</dbReference>
<comment type="catalytic activity">
    <reaction evidence="5 8">
        <text>L-histidine = trans-urocanate + NH4(+)</text>
        <dbReference type="Rhea" id="RHEA:21232"/>
        <dbReference type="ChEBI" id="CHEBI:17771"/>
        <dbReference type="ChEBI" id="CHEBI:28938"/>
        <dbReference type="ChEBI" id="CHEBI:57595"/>
        <dbReference type="EC" id="4.3.1.3"/>
    </reaction>
</comment>